<dbReference type="SUPFAM" id="SSF51556">
    <property type="entry name" value="Metallo-dependent hydrolases"/>
    <property type="match status" value="1"/>
</dbReference>
<dbReference type="InterPro" id="IPR051781">
    <property type="entry name" value="Metallo-dep_Hydrolase"/>
</dbReference>
<sequence length="363" mass="39607">TLSVQGKTIMPGLIDAHAHGAQGTNGLVPEQNWSAIAHLALGVTTIHDPSSQADHIFSAAQMQAAGLLLAPRIFSTGEIIYGAKAPGFFANIQKLDDAKEHITRLKAQGAHSIKNYNQPRREQRQQVVTAAREAGMVVVAEGGSLFHMDLSMVSDGNTGIEHNLPQSELYDDVIQFYGQSDVGYTPTLIVTYGGVRGEDYYYQHSDVWKHPILSKFVPPHVLQPRSVRRQMAPESDYVDATSAATAKKLADAGVRVSIGAHGQREGLGSHWEMWSFVRGGMSPLEAIKTATITPAQHLGYAKDIGSLEVGKLADLIIMDKNPLEDIRNTDKISYVMIGGRLYHADTMQETLSGNHALKPSYWE</sequence>
<feature type="domain" description="Amidohydrolase-related" evidence="1">
    <location>
        <begin position="8"/>
        <end position="341"/>
    </location>
</feature>
<evidence type="ECO:0000313" key="2">
    <source>
        <dbReference type="EMBL" id="HFB54934.1"/>
    </source>
</evidence>
<dbReference type="InterPro" id="IPR032466">
    <property type="entry name" value="Metal_Hydrolase"/>
</dbReference>
<dbReference type="AlphaFoldDB" id="A0A7C3GAS3"/>
<evidence type="ECO:0000259" key="1">
    <source>
        <dbReference type="Pfam" id="PF01979"/>
    </source>
</evidence>
<reference evidence="2" key="1">
    <citation type="journal article" date="2020" name="mSystems">
        <title>Genome- and Community-Level Interaction Insights into Carbon Utilization and Element Cycling Functions of Hydrothermarchaeota in Hydrothermal Sediment.</title>
        <authorList>
            <person name="Zhou Z."/>
            <person name="Liu Y."/>
            <person name="Xu W."/>
            <person name="Pan J."/>
            <person name="Luo Z.H."/>
            <person name="Li M."/>
        </authorList>
    </citation>
    <scope>NUCLEOTIDE SEQUENCE [LARGE SCALE GENOMIC DNA]</scope>
    <source>
        <strain evidence="2">HyVt-489</strain>
    </source>
</reference>
<accession>A0A7C3GAS3</accession>
<proteinExistence type="predicted"/>
<dbReference type="Gene3D" id="1.20.58.520">
    <property type="entry name" value="Amidohydrolase"/>
    <property type="match status" value="1"/>
</dbReference>
<dbReference type="PANTHER" id="PTHR43135">
    <property type="entry name" value="ALPHA-D-RIBOSE 1-METHYLPHOSPHONATE 5-TRIPHOSPHATE DIPHOSPHATASE"/>
    <property type="match status" value="1"/>
</dbReference>
<dbReference type="SUPFAM" id="SSF51338">
    <property type="entry name" value="Composite domain of metallo-dependent hydrolases"/>
    <property type="match status" value="1"/>
</dbReference>
<name>A0A7C3GAS3_9PROT</name>
<dbReference type="InterPro" id="IPR011059">
    <property type="entry name" value="Metal-dep_hydrolase_composite"/>
</dbReference>
<comment type="caution">
    <text evidence="2">The sequence shown here is derived from an EMBL/GenBank/DDBJ whole genome shotgun (WGS) entry which is preliminary data.</text>
</comment>
<dbReference type="EMBL" id="DRMN01000222">
    <property type="protein sequence ID" value="HFB54934.1"/>
    <property type="molecule type" value="Genomic_DNA"/>
</dbReference>
<dbReference type="InterPro" id="IPR006680">
    <property type="entry name" value="Amidohydro-rel"/>
</dbReference>
<dbReference type="Gene3D" id="2.30.40.10">
    <property type="entry name" value="Urease, subunit C, domain 1"/>
    <property type="match status" value="1"/>
</dbReference>
<dbReference type="GO" id="GO:0016810">
    <property type="term" value="F:hydrolase activity, acting on carbon-nitrogen (but not peptide) bonds"/>
    <property type="evidence" value="ECO:0007669"/>
    <property type="project" value="InterPro"/>
</dbReference>
<feature type="non-terminal residue" evidence="2">
    <location>
        <position position="1"/>
    </location>
</feature>
<dbReference type="Gene3D" id="3.30.110.90">
    <property type="entry name" value="Amidohydrolase"/>
    <property type="match status" value="1"/>
</dbReference>
<protein>
    <submittedName>
        <fullName evidence="2">Amidohydrolase</fullName>
    </submittedName>
</protein>
<dbReference type="Gene3D" id="3.40.50.10910">
    <property type="entry name" value="Amidohydrolase"/>
    <property type="match status" value="1"/>
</dbReference>
<dbReference type="Pfam" id="PF01979">
    <property type="entry name" value="Amidohydro_1"/>
    <property type="match status" value="1"/>
</dbReference>
<organism evidence="2">
    <name type="scientific">Hellea balneolensis</name>
    <dbReference type="NCBI Taxonomy" id="287478"/>
    <lineage>
        <taxon>Bacteria</taxon>
        <taxon>Pseudomonadati</taxon>
        <taxon>Pseudomonadota</taxon>
        <taxon>Alphaproteobacteria</taxon>
        <taxon>Maricaulales</taxon>
        <taxon>Robiginitomaculaceae</taxon>
        <taxon>Hellea</taxon>
    </lineage>
</organism>
<gene>
    <name evidence="2" type="ORF">ENJ46_03335</name>
</gene>
<dbReference type="PANTHER" id="PTHR43135:SF3">
    <property type="entry name" value="ALPHA-D-RIBOSE 1-METHYLPHOSPHONATE 5-TRIPHOSPHATE DIPHOSPHATASE"/>
    <property type="match status" value="1"/>
</dbReference>
<dbReference type="Proteomes" id="UP000886042">
    <property type="component" value="Unassembled WGS sequence"/>
</dbReference>